<dbReference type="EMBL" id="KR136259">
    <property type="protein sequence ID" value="AKG94212.1"/>
    <property type="molecule type" value="Genomic_DNA"/>
</dbReference>
<dbReference type="KEGG" id="vg:26636117"/>
<dbReference type="OrthoDB" id="3832at10239"/>
<keyword evidence="5" id="KW-1185">Reference proteome</keyword>
<dbReference type="GO" id="GO:0008170">
    <property type="term" value="F:N-methyltransferase activity"/>
    <property type="evidence" value="ECO:0007669"/>
    <property type="project" value="InterPro"/>
</dbReference>
<dbReference type="Proteomes" id="UP000204415">
    <property type="component" value="Segment"/>
</dbReference>
<evidence type="ECO:0000256" key="1">
    <source>
        <dbReference type="ARBA" id="ARBA00022603"/>
    </source>
</evidence>
<dbReference type="GeneID" id="26636117"/>
<dbReference type="InterPro" id="IPR001091">
    <property type="entry name" value="RM_Methyltransferase"/>
</dbReference>
<feature type="domain" description="DNA methylase N-4/N-6" evidence="3">
    <location>
        <begin position="22"/>
        <end position="245"/>
    </location>
</feature>
<evidence type="ECO:0000313" key="4">
    <source>
        <dbReference type="EMBL" id="AKG94212.1"/>
    </source>
</evidence>
<dbReference type="RefSeq" id="YP_009209698.1">
    <property type="nucleotide sequence ID" value="NC_028924.1"/>
</dbReference>
<evidence type="ECO:0000313" key="5">
    <source>
        <dbReference type="Proteomes" id="UP000204415"/>
    </source>
</evidence>
<sequence length="266" mass="30884">MNIDLRLGDTIDEMKLIKDNSIDMILCDLPYGTTACKWDTIIPFDKLWEQYKRIIKPNRAIVLTCSQPFTSFLMCSNAEWFRHEWIWDKKSCTNPFSIKYAPMKRHENVLVFSSGKINPFNRQKTPKDPKDVRVNSLKRRKEKKGFVTSEVYGGNIKNLHADDYDPYTSNPVSIIYVPRGNKKKLHPTQKPVALMEYFIKTYSNENETVLDNTMGSASTAIACINLNRDFIGIENDIDIYNLAKKRVEEKKEEKENEPPTLFNAQT</sequence>
<dbReference type="SUPFAM" id="SSF53335">
    <property type="entry name" value="S-adenosyl-L-methionine-dependent methyltransferases"/>
    <property type="match status" value="1"/>
</dbReference>
<dbReference type="InterPro" id="IPR002941">
    <property type="entry name" value="DNA_methylase_N4/N6"/>
</dbReference>
<dbReference type="GO" id="GO:0003677">
    <property type="term" value="F:DNA binding"/>
    <property type="evidence" value="ECO:0007669"/>
    <property type="project" value="InterPro"/>
</dbReference>
<dbReference type="Gene3D" id="3.40.50.150">
    <property type="entry name" value="Vaccinia Virus protein VP39"/>
    <property type="match status" value="1"/>
</dbReference>
<dbReference type="GO" id="GO:0009007">
    <property type="term" value="F:site-specific DNA-methyltransferase (adenine-specific) activity"/>
    <property type="evidence" value="ECO:0007669"/>
    <property type="project" value="UniProtKB-EC"/>
</dbReference>
<dbReference type="EC" id="2.1.1.72" evidence="4"/>
<keyword evidence="1 4" id="KW-0489">Methyltransferase</keyword>
<name>A0A0F7IJI2_9CAUD</name>
<dbReference type="Pfam" id="PF01555">
    <property type="entry name" value="N6_N4_Mtase"/>
    <property type="match status" value="1"/>
</dbReference>
<dbReference type="PRINTS" id="PR00508">
    <property type="entry name" value="S21N4MTFRASE"/>
</dbReference>
<accession>A0A0F7IJI2</accession>
<dbReference type="GO" id="GO:0032259">
    <property type="term" value="P:methylation"/>
    <property type="evidence" value="ECO:0007669"/>
    <property type="project" value="UniProtKB-KW"/>
</dbReference>
<organism evidence="4 5">
    <name type="scientific">Polaribacter phage P12002L</name>
    <dbReference type="NCBI Taxonomy" id="1647386"/>
    <lineage>
        <taxon>Viruses</taxon>
        <taxon>Duplodnaviria</taxon>
        <taxon>Heunggongvirae</taxon>
        <taxon>Uroviricota</taxon>
        <taxon>Caudoviricetes</taxon>
        <taxon>Incheonvirus</taxon>
        <taxon>Incheonvirus P12002L</taxon>
    </lineage>
</organism>
<proteinExistence type="predicted"/>
<gene>
    <name evidence="4" type="ORF">P12002L_0038</name>
</gene>
<reference evidence="4 5" key="1">
    <citation type="journal article" date="2015" name="Stand. Genomic Sci.">
        <title>Complete genome sequences of bacteriophages P12002L and P12002S, two lytic phages that infect a marine Polaribacter strain.</title>
        <authorList>
            <person name="Kang I."/>
            <person name="Jang H."/>
            <person name="Cho J.-C."/>
        </authorList>
    </citation>
    <scope>NUCLEOTIDE SEQUENCE [LARGE SCALE GENOMIC DNA]</scope>
</reference>
<keyword evidence="2 4" id="KW-0808">Transferase</keyword>
<dbReference type="InterPro" id="IPR029063">
    <property type="entry name" value="SAM-dependent_MTases_sf"/>
</dbReference>
<protein>
    <submittedName>
        <fullName evidence="4">DNA methyltransferase</fullName>
        <ecNumber evidence="4">2.1.1.72</ecNumber>
    </submittedName>
</protein>
<evidence type="ECO:0000259" key="3">
    <source>
        <dbReference type="Pfam" id="PF01555"/>
    </source>
</evidence>
<evidence type="ECO:0000256" key="2">
    <source>
        <dbReference type="ARBA" id="ARBA00022679"/>
    </source>
</evidence>